<feature type="compositionally biased region" description="Low complexity" evidence="2">
    <location>
        <begin position="354"/>
        <end position="364"/>
    </location>
</feature>
<organism evidence="3 4">
    <name type="scientific">Tilletiaria anomala (strain ATCC 24038 / CBS 436.72 / UBC 951)</name>
    <dbReference type="NCBI Taxonomy" id="1037660"/>
    <lineage>
        <taxon>Eukaryota</taxon>
        <taxon>Fungi</taxon>
        <taxon>Dikarya</taxon>
        <taxon>Basidiomycota</taxon>
        <taxon>Ustilaginomycotina</taxon>
        <taxon>Exobasidiomycetes</taxon>
        <taxon>Georgefischeriales</taxon>
        <taxon>Tilletiariaceae</taxon>
        <taxon>Tilletiaria</taxon>
    </lineage>
</organism>
<feature type="compositionally biased region" description="Low complexity" evidence="2">
    <location>
        <begin position="323"/>
        <end position="340"/>
    </location>
</feature>
<reference evidence="3 4" key="1">
    <citation type="submission" date="2014-05" db="EMBL/GenBank/DDBJ databases">
        <title>Draft genome sequence of a rare smut relative, Tilletiaria anomala UBC 951.</title>
        <authorList>
            <consortium name="DOE Joint Genome Institute"/>
            <person name="Toome M."/>
            <person name="Kuo A."/>
            <person name="Henrissat B."/>
            <person name="Lipzen A."/>
            <person name="Tritt A."/>
            <person name="Yoshinaga Y."/>
            <person name="Zane M."/>
            <person name="Barry K."/>
            <person name="Grigoriev I.V."/>
            <person name="Spatafora J.W."/>
            <person name="Aimea M.C."/>
        </authorList>
    </citation>
    <scope>NUCLEOTIDE SEQUENCE [LARGE SCALE GENOMIC DNA]</scope>
    <source>
        <strain evidence="3 4">UBC 951</strain>
    </source>
</reference>
<feature type="compositionally biased region" description="Basic and acidic residues" evidence="2">
    <location>
        <begin position="589"/>
        <end position="600"/>
    </location>
</feature>
<feature type="compositionally biased region" description="Polar residues" evidence="2">
    <location>
        <begin position="173"/>
        <end position="182"/>
    </location>
</feature>
<dbReference type="OrthoDB" id="76453at2759"/>
<feature type="region of interest" description="Disordered" evidence="2">
    <location>
        <begin position="323"/>
        <end position="365"/>
    </location>
</feature>
<feature type="region of interest" description="Disordered" evidence="2">
    <location>
        <begin position="131"/>
        <end position="214"/>
    </location>
</feature>
<keyword evidence="4" id="KW-1185">Reference proteome</keyword>
<protein>
    <recommendedName>
        <fullName evidence="5">Cep57 centrosome microtubule-binding domain-containing protein</fullName>
    </recommendedName>
</protein>
<dbReference type="GeneID" id="25267230"/>
<accession>A0A066VTZ0</accession>
<proteinExistence type="predicted"/>
<feature type="region of interest" description="Disordered" evidence="2">
    <location>
        <begin position="400"/>
        <end position="431"/>
    </location>
</feature>
<dbReference type="OMA" id="QSHEFQG"/>
<comment type="caution">
    <text evidence="3">The sequence shown here is derived from an EMBL/GenBank/DDBJ whole genome shotgun (WGS) entry which is preliminary data.</text>
</comment>
<evidence type="ECO:0000256" key="1">
    <source>
        <dbReference type="SAM" id="Coils"/>
    </source>
</evidence>
<dbReference type="Proteomes" id="UP000027361">
    <property type="component" value="Unassembled WGS sequence"/>
</dbReference>
<feature type="compositionally biased region" description="Polar residues" evidence="2">
    <location>
        <begin position="131"/>
        <end position="147"/>
    </location>
</feature>
<dbReference type="EMBL" id="JMSN01000046">
    <property type="protein sequence ID" value="KDN44926.1"/>
    <property type="molecule type" value="Genomic_DNA"/>
</dbReference>
<dbReference type="InParanoid" id="A0A066VTZ0"/>
<evidence type="ECO:0008006" key="5">
    <source>
        <dbReference type="Google" id="ProtNLM"/>
    </source>
</evidence>
<feature type="region of interest" description="Disordered" evidence="2">
    <location>
        <begin position="998"/>
        <end position="1068"/>
    </location>
</feature>
<feature type="compositionally biased region" description="Polar residues" evidence="2">
    <location>
        <begin position="1012"/>
        <end position="1023"/>
    </location>
</feature>
<dbReference type="HOGENOM" id="CLU_009788_0_0_1"/>
<dbReference type="RefSeq" id="XP_013242993.1">
    <property type="nucleotide sequence ID" value="XM_013387539.1"/>
</dbReference>
<sequence>MTFYIPISAQEVERRKFEERMGYNQAARFSSDFNLAHTRQSGTSQPSDAASHRAQHTHHREKYFSDDVGDGTEIPGVGRGTYRPNSSPARRAAALGSNVQHLTRSNAMTQHSTERTSYPQISPVAVSRQTMQLASSGLQRPSMSHFASPSKDLQDPASRKVATRRNGDVFSSGAHQRQQQHPRASDGSDDSDLDSDCSSHHPPRFIGDRADSTGNHEALRATPIDESVDSYVAYDRRAKITEEIIERLEMMQDVRDAKGSEDPLSSRTKATRISECNHTKISMYHDPNSPFVGTSAPAKAQIQALLRPGPSPRVPIAAHSRIIRSPESPSPASASLSRQSVQHRAAADVRPEAHAGSGSDAGAAPRRKVMHSIGAAISPAGSAFGVLAAGLKKDLRGIEDENAERSSSSGSGFVAGSQESSAATKVDHQHPLKTKEWAGSPLLQGKRLNHFYLPSGQDMGPGAPATGLYLPDVTGLTSALNSPDKERVGVRHVPVGENVGTNGHREEQLQRLETYVEGMKAELVATHDKIRGLEVSQESLVANVIRINEQMSGFQEEIRYASKDYERAEKQTRREPLRTSQSSQQQRYRQSDNSHHDSRMAEPSTSMVEGDGLSDQIQELTFQLQHSQAEIQRLREEQQHRKSATFAFASAAKSNHSRADDSELQQQILELRSDVARIASELGQLRGVVEGHVVENLNSKRNGRRSTVLRGYGSEGDEREDDGGGRIASEHRARFENPLVASSPIKKSASMRKSRSPFLPQQSQMQHRSRDEHSGQRESTNNAGSAQGFFHAGSQHDADETVRPTQTRLVDEEDISMVAQERAEATFRSVATQSGCVFGADDHSHDPRKCTVCSRARKSERRRHAKREKLEEIERKRTAMVQEEEALLAFIDASVADGGPKNAKAALILDGGKLDVLQRVIEELLDDFWHQREIYCSLADELKLLEPHEYRYKITSTHVLEAVDALEYKAERINLLHSLLPGGPALPTMASRRSEHAAVGGSSKQSHHHYRQATSGDTPVLSSRETRIFEPSRFATAGKKNKGKHPERGPVTLRTVLNNSPPHVNEME</sequence>
<name>A0A066VTZ0_TILAU</name>
<dbReference type="AlphaFoldDB" id="A0A066VTZ0"/>
<evidence type="ECO:0000313" key="4">
    <source>
        <dbReference type="Proteomes" id="UP000027361"/>
    </source>
</evidence>
<feature type="region of interest" description="Disordered" evidence="2">
    <location>
        <begin position="566"/>
        <end position="610"/>
    </location>
</feature>
<gene>
    <name evidence="3" type="ORF">K437DRAFT_294682</name>
</gene>
<evidence type="ECO:0000313" key="3">
    <source>
        <dbReference type="EMBL" id="KDN44926.1"/>
    </source>
</evidence>
<feature type="compositionally biased region" description="Basic and acidic residues" evidence="2">
    <location>
        <begin position="566"/>
        <end position="577"/>
    </location>
</feature>
<feature type="region of interest" description="Disordered" evidence="2">
    <location>
        <begin position="705"/>
        <end position="802"/>
    </location>
</feature>
<evidence type="ECO:0000256" key="2">
    <source>
        <dbReference type="SAM" id="MobiDB-lite"/>
    </source>
</evidence>
<feature type="compositionally biased region" description="Polar residues" evidence="2">
    <location>
        <begin position="29"/>
        <end position="48"/>
    </location>
</feature>
<feature type="region of interest" description="Disordered" evidence="2">
    <location>
        <begin position="29"/>
        <end position="75"/>
    </location>
</feature>
<keyword evidence="1" id="KW-0175">Coiled coil</keyword>
<feature type="coiled-coil region" evidence="1">
    <location>
        <begin position="856"/>
        <end position="886"/>
    </location>
</feature>
<feature type="compositionally biased region" description="Basic and acidic residues" evidence="2">
    <location>
        <begin position="722"/>
        <end position="735"/>
    </location>
</feature>